<dbReference type="HOGENOM" id="CLU_126433_7_1_4"/>
<dbReference type="KEGG" id="axy:AXYL_02293"/>
<name>E3HJZ2_ACHXA</name>
<keyword evidence="2 5" id="KW-0812">Transmembrane</keyword>
<dbReference type="STRING" id="762376.AXYL_02293"/>
<evidence type="ECO:0000256" key="2">
    <source>
        <dbReference type="ARBA" id="ARBA00022692"/>
    </source>
</evidence>
<dbReference type="RefSeq" id="WP_013392936.1">
    <property type="nucleotide sequence ID" value="NC_014640.1"/>
</dbReference>
<reference evidence="6 7" key="1">
    <citation type="journal article" date="2011" name="J. Bacteriol.">
        <title>Complete genome sequence of the haloaromatic acid-degrading bacterium Achromobacter xylosoxidans A8.</title>
        <authorList>
            <person name="Strnad H."/>
            <person name="Ridl J."/>
            <person name="Paces J."/>
            <person name="Kolar M."/>
            <person name="Vlcek C."/>
            <person name="Paces V."/>
        </authorList>
    </citation>
    <scope>NUCLEOTIDE SEQUENCE [LARGE SCALE GENOMIC DNA]</scope>
    <source>
        <strain evidence="6 7">A8</strain>
    </source>
</reference>
<proteinExistence type="predicted"/>
<dbReference type="GO" id="GO:0016020">
    <property type="term" value="C:membrane"/>
    <property type="evidence" value="ECO:0007669"/>
    <property type="project" value="UniProtKB-SubCell"/>
</dbReference>
<gene>
    <name evidence="6" type="ordered locus">AXYL_02293</name>
</gene>
<feature type="transmembrane region" description="Helical" evidence="5">
    <location>
        <begin position="108"/>
        <end position="124"/>
    </location>
</feature>
<dbReference type="OrthoDB" id="3576439at2"/>
<dbReference type="eggNOG" id="ENOG5032X82">
    <property type="taxonomic scope" value="Bacteria"/>
</dbReference>
<feature type="transmembrane region" description="Helical" evidence="5">
    <location>
        <begin position="59"/>
        <end position="77"/>
    </location>
</feature>
<dbReference type="Proteomes" id="UP000006876">
    <property type="component" value="Chromosome"/>
</dbReference>
<comment type="subcellular location">
    <subcellularLocation>
        <location evidence="1">Membrane</location>
        <topology evidence="1">Multi-pass membrane protein</topology>
    </subcellularLocation>
</comment>
<evidence type="ECO:0000256" key="1">
    <source>
        <dbReference type="ARBA" id="ARBA00004141"/>
    </source>
</evidence>
<dbReference type="EMBL" id="CP002287">
    <property type="protein sequence ID" value="ADP15614.1"/>
    <property type="molecule type" value="Genomic_DNA"/>
</dbReference>
<accession>E3HJZ2</accession>
<feature type="transmembrane region" description="Helical" evidence="5">
    <location>
        <begin position="20"/>
        <end position="39"/>
    </location>
</feature>
<protein>
    <submittedName>
        <fullName evidence="6">DoxX family protein 3</fullName>
    </submittedName>
</protein>
<sequence>MKLLRSSADQPQTQPRTLKYVSWGLRILAAVVFLAAAGAKLSGAPEMVQAFDHIGLGQWFRIVTGIVEVIGGTAVLIPAAAFLGGLLLSATMVGAVLAHSFVIEGSPVPALILLLITAAIAWLHRPGGQATSTGPSPVMPPA</sequence>
<dbReference type="InterPro" id="IPR032808">
    <property type="entry name" value="DoxX"/>
</dbReference>
<keyword evidence="3 5" id="KW-1133">Transmembrane helix</keyword>
<evidence type="ECO:0000313" key="7">
    <source>
        <dbReference type="Proteomes" id="UP000006876"/>
    </source>
</evidence>
<dbReference type="AlphaFoldDB" id="E3HJZ2"/>
<evidence type="ECO:0000313" key="6">
    <source>
        <dbReference type="EMBL" id="ADP15614.1"/>
    </source>
</evidence>
<evidence type="ECO:0000256" key="3">
    <source>
        <dbReference type="ARBA" id="ARBA00022989"/>
    </source>
</evidence>
<organism evidence="6 7">
    <name type="scientific">Achromobacter xylosoxidans (strain A8)</name>
    <dbReference type="NCBI Taxonomy" id="762376"/>
    <lineage>
        <taxon>Bacteria</taxon>
        <taxon>Pseudomonadati</taxon>
        <taxon>Pseudomonadota</taxon>
        <taxon>Betaproteobacteria</taxon>
        <taxon>Burkholderiales</taxon>
        <taxon>Alcaligenaceae</taxon>
        <taxon>Achromobacter</taxon>
    </lineage>
</organism>
<dbReference type="Pfam" id="PF13564">
    <property type="entry name" value="DoxX_2"/>
    <property type="match status" value="1"/>
</dbReference>
<dbReference type="PATRIC" id="fig|762376.5.peg.2286"/>
<evidence type="ECO:0000256" key="5">
    <source>
        <dbReference type="SAM" id="Phobius"/>
    </source>
</evidence>
<keyword evidence="4 5" id="KW-0472">Membrane</keyword>
<evidence type="ECO:0000256" key="4">
    <source>
        <dbReference type="ARBA" id="ARBA00023136"/>
    </source>
</evidence>